<evidence type="ECO:0000259" key="2">
    <source>
        <dbReference type="Pfam" id="PF18962"/>
    </source>
</evidence>
<dbReference type="NCBIfam" id="TIGR04183">
    <property type="entry name" value="Por_Secre_tail"/>
    <property type="match status" value="1"/>
</dbReference>
<gene>
    <name evidence="3" type="ORF">FDY95_19855</name>
</gene>
<feature type="chain" id="PRO_5024431876" evidence="1">
    <location>
        <begin position="34"/>
        <end position="1063"/>
    </location>
</feature>
<name>A0A5R8WLM2_9BACT</name>
<evidence type="ECO:0000256" key="1">
    <source>
        <dbReference type="SAM" id="SignalP"/>
    </source>
</evidence>
<dbReference type="EMBL" id="VAJM01000012">
    <property type="protein sequence ID" value="TLM89606.1"/>
    <property type="molecule type" value="Genomic_DNA"/>
</dbReference>
<feature type="domain" description="Secretion system C-terminal sorting" evidence="2">
    <location>
        <begin position="992"/>
        <end position="1061"/>
    </location>
</feature>
<dbReference type="Gene3D" id="2.60.40.10">
    <property type="entry name" value="Immunoglobulins"/>
    <property type="match status" value="2"/>
</dbReference>
<comment type="caution">
    <text evidence="3">The sequence shown here is derived from an EMBL/GenBank/DDBJ whole genome shotgun (WGS) entry which is preliminary data.</text>
</comment>
<evidence type="ECO:0000313" key="4">
    <source>
        <dbReference type="Proteomes" id="UP000305517"/>
    </source>
</evidence>
<keyword evidence="4" id="KW-1185">Reference proteome</keyword>
<evidence type="ECO:0000313" key="3">
    <source>
        <dbReference type="EMBL" id="TLM89606.1"/>
    </source>
</evidence>
<protein>
    <submittedName>
        <fullName evidence="3">T9SS type A sorting domain-containing protein</fullName>
    </submittedName>
</protein>
<organism evidence="3 4">
    <name type="scientific">Hymenobacter jeollabukensis</name>
    <dbReference type="NCBI Taxonomy" id="2025313"/>
    <lineage>
        <taxon>Bacteria</taxon>
        <taxon>Pseudomonadati</taxon>
        <taxon>Bacteroidota</taxon>
        <taxon>Cytophagia</taxon>
        <taxon>Cytophagales</taxon>
        <taxon>Hymenobacteraceae</taxon>
        <taxon>Hymenobacter</taxon>
    </lineage>
</organism>
<proteinExistence type="predicted"/>
<dbReference type="OrthoDB" id="1443240at2"/>
<dbReference type="AlphaFoldDB" id="A0A5R8WLM2"/>
<feature type="signal peptide" evidence="1">
    <location>
        <begin position="1"/>
        <end position="33"/>
    </location>
</feature>
<keyword evidence="1" id="KW-0732">Signal</keyword>
<dbReference type="InterPro" id="IPR013783">
    <property type="entry name" value="Ig-like_fold"/>
</dbReference>
<dbReference type="Proteomes" id="UP000305517">
    <property type="component" value="Unassembled WGS sequence"/>
</dbReference>
<accession>A0A5R8WLM2</accession>
<sequence>MKNAYLIATRRPAWQRLCAILFTLLSLSLTGYAQSFSVTSSDPADPQNFGTVAVGMFSASKSYTVTGSGLTQPINVTLIPGSRYQLSRDNTFSNPQTSLELAPNASGNVSTVIYARFAPTATGVANRSLQFSSDDTGTTTSFNLTGTGIQGTPTIGVNPPSATFGNQTVNTSSSPQTLNITATSLTAGVTVTAPTGFSVSYNGSVYQQSVVVPVTSGNTGNGTGAVNAGVQVVFAPTAVQNYSGNVSFASAGATTQNVAVSGTGTAAPGTLTVTYSPNPLDFGSATVGTATASQSFVVNGSGLNSNVTITATNNYQVRVGSNAFGQTATIPVTNGTVTNVTVDVRFTPASAGTKSETIQVAANNATTQVNVTGVGVAGSTGATINVNPTTITFGNVTQSGSADTRTLTVSGTNLGTNPITLTPSNANIQLRNASAGGAFVAGPLVIASSGGTITPITVEVRLVAPIGQGAFAGTIEASSPGATPVTVSVSATSNGNVSDISITNPANNSFTFATRPATFSVSQSFLISGTNLLQDIVVTPAGTSGSYFQVSTDNVNFFTSVTLTRDGQNNVPQQPIYVRFVPGNQALTVNALIRASSSPAPDRDVSVTGISEPTIRLLQPLGSFGDATVKNTKSASKTIRLETFLLTGPLNLYFPNDTEDVGRNPAGTPQYEFDIVNGGNPTNQSVNNGYVFADTLLNNMDGNRIVNLLVRYAPTRVGAATQELTFTNQALNNGQPLMLLSGNGRATGFAIAEEPTAQSTAQIVRPTGSTTATITFDLSNPPTGTTYGQNRLVIASRTYTLLPTSLFPTDKSNFNPGTTVGGAYQYGTGTTIEASTGTFVVFSGAANSFTVGNLNSSENYYFFAFEFNDDGLLNAENYKVPNNQPQTPLPVDLVSFTAKLRNGRTHLNWVTAQEKNNRGFEVQRSQDGREFKTIGFVDGRGNTTSQSEYNHEDAQPLTGVSYYRLRQLDTDGTPHILPVVSIRNGGKLEVSMYPNPVADKLNVRVSGASSDATVQVTDLMGRLVLNGKLGMDGAFDVTSLKTGTYIVTVGSGDEKVSQKIVKQ</sequence>
<dbReference type="InterPro" id="IPR026444">
    <property type="entry name" value="Secre_tail"/>
</dbReference>
<reference evidence="3 4" key="1">
    <citation type="submission" date="2019-05" db="EMBL/GenBank/DDBJ databases">
        <title>Hymenobacter edaphi sp. nov., isolated from abandoned arsenic-contaminated farmland soil.</title>
        <authorList>
            <person name="Nie L."/>
        </authorList>
    </citation>
    <scope>NUCLEOTIDE SEQUENCE [LARGE SCALE GENOMIC DNA]</scope>
    <source>
        <strain evidence="3 4">1-3-3-8</strain>
    </source>
</reference>
<dbReference type="Pfam" id="PF18962">
    <property type="entry name" value="Por_Secre_tail"/>
    <property type="match status" value="1"/>
</dbReference>